<dbReference type="PROSITE" id="PS51831">
    <property type="entry name" value="HD"/>
    <property type="match status" value="1"/>
</dbReference>
<protein>
    <submittedName>
        <fullName evidence="2">Deoxynucleoside triphosphate triphosphohydrolase SAMHD1</fullName>
    </submittedName>
</protein>
<dbReference type="EMBL" id="JACGWJ010000012">
    <property type="protein sequence ID" value="KAL0385556.1"/>
    <property type="molecule type" value="Genomic_DNA"/>
</dbReference>
<reference evidence="2" key="2">
    <citation type="journal article" date="2024" name="Plant">
        <title>Genomic evolution and insights into agronomic trait innovations of Sesamum species.</title>
        <authorList>
            <person name="Miao H."/>
            <person name="Wang L."/>
            <person name="Qu L."/>
            <person name="Liu H."/>
            <person name="Sun Y."/>
            <person name="Le M."/>
            <person name="Wang Q."/>
            <person name="Wei S."/>
            <person name="Zheng Y."/>
            <person name="Lin W."/>
            <person name="Duan Y."/>
            <person name="Cao H."/>
            <person name="Xiong S."/>
            <person name="Wang X."/>
            <person name="Wei L."/>
            <person name="Li C."/>
            <person name="Ma Q."/>
            <person name="Ju M."/>
            <person name="Zhao R."/>
            <person name="Li G."/>
            <person name="Mu C."/>
            <person name="Tian Q."/>
            <person name="Mei H."/>
            <person name="Zhang T."/>
            <person name="Gao T."/>
            <person name="Zhang H."/>
        </authorList>
    </citation>
    <scope>NUCLEOTIDE SEQUENCE</scope>
    <source>
        <strain evidence="2">G02</strain>
    </source>
</reference>
<dbReference type="AlphaFoldDB" id="A0AAW2S1C6"/>
<dbReference type="SUPFAM" id="SSF109604">
    <property type="entry name" value="HD-domain/PDEase-like"/>
    <property type="match status" value="2"/>
</dbReference>
<dbReference type="CDD" id="cd00077">
    <property type="entry name" value="HDc"/>
    <property type="match status" value="1"/>
</dbReference>
<gene>
    <name evidence="2" type="ORF">Sradi_2949900</name>
</gene>
<dbReference type="GO" id="GO:0005634">
    <property type="term" value="C:nucleus"/>
    <property type="evidence" value="ECO:0007669"/>
    <property type="project" value="TreeGrafter"/>
</dbReference>
<reference evidence="2" key="1">
    <citation type="submission" date="2020-06" db="EMBL/GenBank/DDBJ databases">
        <authorList>
            <person name="Li T."/>
            <person name="Hu X."/>
            <person name="Zhang T."/>
            <person name="Song X."/>
            <person name="Zhang H."/>
            <person name="Dai N."/>
            <person name="Sheng W."/>
            <person name="Hou X."/>
            <person name="Wei L."/>
        </authorList>
    </citation>
    <scope>NUCLEOTIDE SEQUENCE</scope>
    <source>
        <strain evidence="2">G02</strain>
        <tissue evidence="2">Leaf</tissue>
    </source>
</reference>
<dbReference type="InterPro" id="IPR050135">
    <property type="entry name" value="dGTPase-like"/>
</dbReference>
<dbReference type="GO" id="GO:0008832">
    <property type="term" value="F:dGTPase activity"/>
    <property type="evidence" value="ECO:0007669"/>
    <property type="project" value="TreeGrafter"/>
</dbReference>
<dbReference type="Gene3D" id="1.10.3210.10">
    <property type="entry name" value="Hypothetical protein af1432"/>
    <property type="match status" value="1"/>
</dbReference>
<evidence type="ECO:0000313" key="2">
    <source>
        <dbReference type="EMBL" id="KAL0385556.1"/>
    </source>
</evidence>
<feature type="domain" description="HD" evidence="1">
    <location>
        <begin position="123"/>
        <end position="248"/>
    </location>
</feature>
<evidence type="ECO:0000259" key="1">
    <source>
        <dbReference type="PROSITE" id="PS51831"/>
    </source>
</evidence>
<comment type="caution">
    <text evidence="2">The sequence shown here is derived from an EMBL/GenBank/DDBJ whole genome shotgun (WGS) entry which is preliminary data.</text>
</comment>
<accession>A0AAW2S1C6</accession>
<dbReference type="InterPro" id="IPR006674">
    <property type="entry name" value="HD_domain"/>
</dbReference>
<dbReference type="GO" id="GO:0006203">
    <property type="term" value="P:dGTP catabolic process"/>
    <property type="evidence" value="ECO:0007669"/>
    <property type="project" value="TreeGrafter"/>
</dbReference>
<name>A0AAW2S1C6_SESRA</name>
<dbReference type="PANTHER" id="PTHR11373:SF4">
    <property type="entry name" value="DEOXYNUCLEOSIDE TRIPHOSPHATE TRIPHOSPHOHYDROLASE SAMHD1"/>
    <property type="match status" value="1"/>
</dbReference>
<dbReference type="InterPro" id="IPR003607">
    <property type="entry name" value="HD/PDEase_dom"/>
</dbReference>
<dbReference type="PANTHER" id="PTHR11373">
    <property type="entry name" value="DEOXYNUCLEOSIDE TRIPHOSPHATE TRIPHOSPHOHYDROLASE"/>
    <property type="match status" value="1"/>
</dbReference>
<dbReference type="SMART" id="SM00471">
    <property type="entry name" value="HDc"/>
    <property type="match status" value="1"/>
</dbReference>
<dbReference type="Pfam" id="PF01966">
    <property type="entry name" value="HD"/>
    <property type="match status" value="1"/>
</dbReference>
<sequence>MGAKYCEEELPSNNFALASTDDRRFTKHIHDNVHGNIYIDPLSLKFVDTEQFQRLRDLKQLGKFLEFVLYEFAIQVWNSIFRNIFGTGFYCISFVAMLMHLQDRVSRYGSFSYMVYPGAVHSRFEHSLGVYWLASEAINRLKTYQGLELDIDRFDTQTVKLAGLLHDLGHGPFSHTFEREFLPRVCNGRKWSHEEMSLKMIDHVVDEHNIDIDSESLTRVKSFKEKLFLYDIVANGRNGIDVDKFDYIVRDSRACGLGCNFEFQRVLETMRVIDDEICYRAKEYLTIHKLFATRADLHRMVYMHAKVKAIELMFVDAMTKANDVLCISSYIDEPAEYWKLDDTILKAIETSSSQDLKESRDLILRIRRRELYQFCNEFAVPKDKLEYFKNVTPQDIVCSQDYESSEKFNIKDDLVSHLLPASYQDMIVRVYSKKPHLVEAVSEAFENFQLKTYGKKAQVHATPEKKKEEAIEVHLWRCLKCSTQSRLHVHAVAE</sequence>
<proteinExistence type="predicted"/>
<organism evidence="2">
    <name type="scientific">Sesamum radiatum</name>
    <name type="common">Black benniseed</name>
    <dbReference type="NCBI Taxonomy" id="300843"/>
    <lineage>
        <taxon>Eukaryota</taxon>
        <taxon>Viridiplantae</taxon>
        <taxon>Streptophyta</taxon>
        <taxon>Embryophyta</taxon>
        <taxon>Tracheophyta</taxon>
        <taxon>Spermatophyta</taxon>
        <taxon>Magnoliopsida</taxon>
        <taxon>eudicotyledons</taxon>
        <taxon>Gunneridae</taxon>
        <taxon>Pentapetalae</taxon>
        <taxon>asterids</taxon>
        <taxon>lamiids</taxon>
        <taxon>Lamiales</taxon>
        <taxon>Pedaliaceae</taxon>
        <taxon>Sesamum</taxon>
    </lineage>
</organism>